<organism evidence="1 2">
    <name type="scientific">Tribolium castaneum</name>
    <name type="common">Red flour beetle</name>
    <dbReference type="NCBI Taxonomy" id="7070"/>
    <lineage>
        <taxon>Eukaryota</taxon>
        <taxon>Metazoa</taxon>
        <taxon>Ecdysozoa</taxon>
        <taxon>Arthropoda</taxon>
        <taxon>Hexapoda</taxon>
        <taxon>Insecta</taxon>
        <taxon>Pterygota</taxon>
        <taxon>Neoptera</taxon>
        <taxon>Endopterygota</taxon>
        <taxon>Coleoptera</taxon>
        <taxon>Polyphaga</taxon>
        <taxon>Cucujiformia</taxon>
        <taxon>Tenebrionidae</taxon>
        <taxon>Tenebrionidae incertae sedis</taxon>
        <taxon>Tribolium</taxon>
    </lineage>
</organism>
<reference evidence="1 2" key="1">
    <citation type="journal article" date="2008" name="Nature">
        <title>The genome of the model beetle and pest Tribolium castaneum.</title>
        <authorList>
            <consortium name="Tribolium Genome Sequencing Consortium"/>
            <person name="Richards S."/>
            <person name="Gibbs R.A."/>
            <person name="Weinstock G.M."/>
            <person name="Brown S.J."/>
            <person name="Denell R."/>
            <person name="Beeman R.W."/>
            <person name="Gibbs R."/>
            <person name="Beeman R.W."/>
            <person name="Brown S.J."/>
            <person name="Bucher G."/>
            <person name="Friedrich M."/>
            <person name="Grimmelikhuijzen C.J."/>
            <person name="Klingler M."/>
            <person name="Lorenzen M."/>
            <person name="Richards S."/>
            <person name="Roth S."/>
            <person name="Schroder R."/>
            <person name="Tautz D."/>
            <person name="Zdobnov E.M."/>
            <person name="Muzny D."/>
            <person name="Gibbs R.A."/>
            <person name="Weinstock G.M."/>
            <person name="Attaway T."/>
            <person name="Bell S."/>
            <person name="Buhay C.J."/>
            <person name="Chandrabose M.N."/>
            <person name="Chavez D."/>
            <person name="Clerk-Blankenburg K.P."/>
            <person name="Cree A."/>
            <person name="Dao M."/>
            <person name="Davis C."/>
            <person name="Chacko J."/>
            <person name="Dinh H."/>
            <person name="Dugan-Rocha S."/>
            <person name="Fowler G."/>
            <person name="Garner T.T."/>
            <person name="Garnes J."/>
            <person name="Gnirke A."/>
            <person name="Hawes A."/>
            <person name="Hernandez J."/>
            <person name="Hines S."/>
            <person name="Holder M."/>
            <person name="Hume J."/>
            <person name="Jhangiani S.N."/>
            <person name="Joshi V."/>
            <person name="Khan Z.M."/>
            <person name="Jackson L."/>
            <person name="Kovar C."/>
            <person name="Kowis A."/>
            <person name="Lee S."/>
            <person name="Lewis L.R."/>
            <person name="Margolis J."/>
            <person name="Morgan M."/>
            <person name="Nazareth L.V."/>
            <person name="Nguyen N."/>
            <person name="Okwuonu G."/>
            <person name="Parker D."/>
            <person name="Richards S."/>
            <person name="Ruiz S.J."/>
            <person name="Santibanez J."/>
            <person name="Savard J."/>
            <person name="Scherer S.E."/>
            <person name="Schneider B."/>
            <person name="Sodergren E."/>
            <person name="Tautz D."/>
            <person name="Vattahil S."/>
            <person name="Villasana D."/>
            <person name="White C.S."/>
            <person name="Wright R."/>
            <person name="Park Y."/>
            <person name="Beeman R.W."/>
            <person name="Lord J."/>
            <person name="Oppert B."/>
            <person name="Lorenzen M."/>
            <person name="Brown S."/>
            <person name="Wang L."/>
            <person name="Savard J."/>
            <person name="Tautz D."/>
            <person name="Richards S."/>
            <person name="Weinstock G."/>
            <person name="Gibbs R.A."/>
            <person name="Liu Y."/>
            <person name="Worley K."/>
            <person name="Weinstock G."/>
            <person name="Elsik C.G."/>
            <person name="Reese J.T."/>
            <person name="Elhaik E."/>
            <person name="Landan G."/>
            <person name="Graur D."/>
            <person name="Arensburger P."/>
            <person name="Atkinson P."/>
            <person name="Beeman R.W."/>
            <person name="Beidler J."/>
            <person name="Brown S.J."/>
            <person name="Demuth J.P."/>
            <person name="Drury D.W."/>
            <person name="Du Y.Z."/>
            <person name="Fujiwara H."/>
            <person name="Lorenzen M."/>
            <person name="Maselli V."/>
            <person name="Osanai M."/>
            <person name="Park Y."/>
            <person name="Robertson H.M."/>
            <person name="Tu Z."/>
            <person name="Wang J.J."/>
            <person name="Wang S."/>
            <person name="Richards S."/>
            <person name="Song H."/>
            <person name="Zhang L."/>
            <person name="Sodergren E."/>
            <person name="Werner D."/>
            <person name="Stanke M."/>
            <person name="Morgenstern B."/>
            <person name="Solovyev V."/>
            <person name="Kosarev P."/>
            <person name="Brown G."/>
            <person name="Chen H.C."/>
            <person name="Ermolaeva O."/>
            <person name="Hlavina W."/>
            <person name="Kapustin Y."/>
            <person name="Kiryutin B."/>
            <person name="Kitts P."/>
            <person name="Maglott D."/>
            <person name="Pruitt K."/>
            <person name="Sapojnikov V."/>
            <person name="Souvorov A."/>
            <person name="Mackey A.J."/>
            <person name="Waterhouse R.M."/>
            <person name="Wyder S."/>
            <person name="Zdobnov E.M."/>
            <person name="Zdobnov E.M."/>
            <person name="Wyder S."/>
            <person name="Kriventseva E.V."/>
            <person name="Kadowaki T."/>
            <person name="Bork P."/>
            <person name="Aranda M."/>
            <person name="Bao R."/>
            <person name="Beermann A."/>
            <person name="Berns N."/>
            <person name="Bolognesi R."/>
            <person name="Bonneton F."/>
            <person name="Bopp D."/>
            <person name="Brown S.J."/>
            <person name="Bucher G."/>
            <person name="Butts T."/>
            <person name="Chaumot A."/>
            <person name="Denell R.E."/>
            <person name="Ferrier D.E."/>
            <person name="Friedrich M."/>
            <person name="Gordon C.M."/>
            <person name="Jindra M."/>
            <person name="Klingler M."/>
            <person name="Lan Q."/>
            <person name="Lattorff H.M."/>
            <person name="Laudet V."/>
            <person name="von Levetsow C."/>
            <person name="Liu Z."/>
            <person name="Lutz R."/>
            <person name="Lynch J.A."/>
            <person name="da Fonseca R.N."/>
            <person name="Posnien N."/>
            <person name="Reuter R."/>
            <person name="Roth S."/>
            <person name="Savard J."/>
            <person name="Schinko J.B."/>
            <person name="Schmitt C."/>
            <person name="Schoppmeier M."/>
            <person name="Schroder R."/>
            <person name="Shippy T.D."/>
            <person name="Simonnet F."/>
            <person name="Marques-Souza H."/>
            <person name="Tautz D."/>
            <person name="Tomoyasu Y."/>
            <person name="Trauner J."/>
            <person name="Van der Zee M."/>
            <person name="Vervoort M."/>
            <person name="Wittkopp N."/>
            <person name="Wimmer E.A."/>
            <person name="Yang X."/>
            <person name="Jones A.K."/>
            <person name="Sattelle D.B."/>
            <person name="Ebert P.R."/>
            <person name="Nelson D."/>
            <person name="Scott J.G."/>
            <person name="Beeman R.W."/>
            <person name="Muthukrishnan S."/>
            <person name="Kramer K.J."/>
            <person name="Arakane Y."/>
            <person name="Beeman R.W."/>
            <person name="Zhu Q."/>
            <person name="Hogenkamp D."/>
            <person name="Dixit R."/>
            <person name="Oppert B."/>
            <person name="Jiang H."/>
            <person name="Zou Z."/>
            <person name="Marshall J."/>
            <person name="Elpidina E."/>
            <person name="Vinokurov K."/>
            <person name="Oppert C."/>
            <person name="Zou Z."/>
            <person name="Evans J."/>
            <person name="Lu Z."/>
            <person name="Zhao P."/>
            <person name="Sumathipala N."/>
            <person name="Altincicek B."/>
            <person name="Vilcinskas A."/>
            <person name="Williams M."/>
            <person name="Hultmark D."/>
            <person name="Hetru C."/>
            <person name="Jiang H."/>
            <person name="Grimmelikhuijzen C.J."/>
            <person name="Hauser F."/>
            <person name="Cazzamali G."/>
            <person name="Williamson M."/>
            <person name="Park Y."/>
            <person name="Li B."/>
            <person name="Tanaka Y."/>
            <person name="Predel R."/>
            <person name="Neupert S."/>
            <person name="Schachtner J."/>
            <person name="Verleyen P."/>
            <person name="Raible F."/>
            <person name="Bork P."/>
            <person name="Friedrich M."/>
            <person name="Walden K.K."/>
            <person name="Robertson H.M."/>
            <person name="Angeli S."/>
            <person name="Foret S."/>
            <person name="Bucher G."/>
            <person name="Schuetz S."/>
            <person name="Maleszka R."/>
            <person name="Wimmer E.A."/>
            <person name="Beeman R.W."/>
            <person name="Lorenzen M."/>
            <person name="Tomoyasu Y."/>
            <person name="Miller S.C."/>
            <person name="Grossmann D."/>
            <person name="Bucher G."/>
        </authorList>
    </citation>
    <scope>NUCLEOTIDE SEQUENCE [LARGE SCALE GENOMIC DNA]</scope>
    <source>
        <strain evidence="1 2">Georgia GA2</strain>
    </source>
</reference>
<name>D2A4F6_TRICA</name>
<accession>D2A4F6</accession>
<sequence>MKVESCQKKKENWCDFAKTVVRGQDGTYTVTIPFKIDEEVNRSRAAARRLAKGVKLDKDYEEFMNEYLQLGHMTNVLKLEGQDSIPEELLDINTLDSRRKNDTKKSLGIYLAPVDDVY</sequence>
<dbReference type="HOGENOM" id="CLU_2076128_0_0_1"/>
<dbReference type="AlphaFoldDB" id="D2A4F6"/>
<gene>
    <name evidence="1" type="primary">GLEAN_14833</name>
    <name evidence="1" type="ORF">TcasGA2_TC014833</name>
</gene>
<dbReference type="PhylomeDB" id="D2A4F6"/>
<evidence type="ECO:0000313" key="2">
    <source>
        <dbReference type="Proteomes" id="UP000007266"/>
    </source>
</evidence>
<dbReference type="Proteomes" id="UP000007266">
    <property type="component" value="Linkage group 6"/>
</dbReference>
<proteinExistence type="predicted"/>
<keyword evidence="2" id="KW-1185">Reference proteome</keyword>
<reference evidence="1 2" key="2">
    <citation type="journal article" date="2010" name="Nucleic Acids Res.">
        <title>BeetleBase in 2010: revisions to provide comprehensive genomic information for Tribolium castaneum.</title>
        <authorList>
            <person name="Kim H.S."/>
            <person name="Murphy T."/>
            <person name="Xia J."/>
            <person name="Caragea D."/>
            <person name="Park Y."/>
            <person name="Beeman R.W."/>
            <person name="Lorenzen M.D."/>
            <person name="Butcher S."/>
            <person name="Manak J.R."/>
            <person name="Brown S.J."/>
        </authorList>
    </citation>
    <scope>GENOME REANNOTATION</scope>
    <source>
        <strain evidence="1 2">Georgia GA2</strain>
    </source>
</reference>
<protein>
    <submittedName>
        <fullName evidence="1">Uncharacterized protein</fullName>
    </submittedName>
</protein>
<evidence type="ECO:0000313" key="1">
    <source>
        <dbReference type="EMBL" id="EFA04784.1"/>
    </source>
</evidence>
<dbReference type="InParanoid" id="D2A4F6"/>
<dbReference type="EMBL" id="KQ971349">
    <property type="protein sequence ID" value="EFA04784.1"/>
    <property type="molecule type" value="Genomic_DNA"/>
</dbReference>